<evidence type="ECO:0000256" key="5">
    <source>
        <dbReference type="ARBA" id="ARBA00022989"/>
    </source>
</evidence>
<gene>
    <name evidence="8" type="ORF">ACFFRE_06570</name>
</gene>
<dbReference type="PANTHER" id="PTHR43867">
    <property type="entry name" value="CELLULOSE SYNTHASE CATALYTIC SUBUNIT A [UDP-FORMING]"/>
    <property type="match status" value="1"/>
</dbReference>
<evidence type="ECO:0000313" key="8">
    <source>
        <dbReference type="EMBL" id="MFC0081808.1"/>
    </source>
</evidence>
<evidence type="ECO:0000256" key="2">
    <source>
        <dbReference type="ARBA" id="ARBA00022676"/>
    </source>
</evidence>
<evidence type="ECO:0000313" key="9">
    <source>
        <dbReference type="Proteomes" id="UP001589788"/>
    </source>
</evidence>
<protein>
    <submittedName>
        <fullName evidence="8">Glycosyltransferase</fullName>
        <ecNumber evidence="8">2.4.-.-</ecNumber>
    </submittedName>
</protein>
<dbReference type="SUPFAM" id="SSF53448">
    <property type="entry name" value="Nucleotide-diphospho-sugar transferases"/>
    <property type="match status" value="1"/>
</dbReference>
<keyword evidence="5 7" id="KW-1133">Transmembrane helix</keyword>
<evidence type="ECO:0000256" key="3">
    <source>
        <dbReference type="ARBA" id="ARBA00022679"/>
    </source>
</evidence>
<comment type="caution">
    <text evidence="8">The sequence shown here is derived from an EMBL/GenBank/DDBJ whole genome shotgun (WGS) entry which is preliminary data.</text>
</comment>
<dbReference type="RefSeq" id="WP_377789098.1">
    <property type="nucleotide sequence ID" value="NZ_JBHLYQ010000049.1"/>
</dbReference>
<organism evidence="8 9">
    <name type="scientific">Aciditerrimonas ferrireducens</name>
    <dbReference type="NCBI Taxonomy" id="667306"/>
    <lineage>
        <taxon>Bacteria</taxon>
        <taxon>Bacillati</taxon>
        <taxon>Actinomycetota</taxon>
        <taxon>Acidimicrobiia</taxon>
        <taxon>Acidimicrobiales</taxon>
        <taxon>Acidimicrobiaceae</taxon>
        <taxon>Aciditerrimonas</taxon>
    </lineage>
</organism>
<keyword evidence="6 7" id="KW-0472">Membrane</keyword>
<dbReference type="EMBL" id="JBHLYQ010000049">
    <property type="protein sequence ID" value="MFC0081808.1"/>
    <property type="molecule type" value="Genomic_DNA"/>
</dbReference>
<keyword evidence="4 7" id="KW-0812">Transmembrane</keyword>
<dbReference type="Pfam" id="PF13641">
    <property type="entry name" value="Glyco_tranf_2_3"/>
    <property type="match status" value="1"/>
</dbReference>
<sequence>MAITGIRWQEERTSPTVVAEQPSLVRRGLRLLRAERRYTWVLLAMAGLGALGVAVLGVPTMGSLIGSVLLVLFMAYFIRHFSFAVAALKSGPADLAGASLPLLEDPARLPTVSVLVACKNEEAVLDRLLDGLLALEYPRDRLEWIMVDDGSSDGTGWRLDQQARRTPRFTVLHRPLGSTGGKSGALNEALAVASGEIAVVFDADHRPRPDAVRRLVRHFAHPKVAAVQGRCVISNAQDSPLASLVALDYYGGYLVNEYGRQAVGGLPAYGGANGAVRTSLLRSMGGWNEDSVTEDTDLTIRLLLRGYLVRYDVTAVDEEEGVVTFRRFWRQRYRWARGHQQCWRDYRRAVWQSPHLGLVEKIETTMFLYAFHMPAVAALGLVVMILWGLGIAAPAVASLLFVYTMMLFLGPLVEIGGGMILAGETKRSAASLAWFLPLFFVSMAICTKAWFDGIVGRRYSWVKTARSAERNEVGTQRVGNAGLRPRAAGASAFATVPDELA</sequence>
<comment type="subcellular location">
    <subcellularLocation>
        <location evidence="1">Membrane</location>
        <topology evidence="1">Multi-pass membrane protein</topology>
    </subcellularLocation>
</comment>
<reference evidence="8 9" key="1">
    <citation type="submission" date="2024-09" db="EMBL/GenBank/DDBJ databases">
        <authorList>
            <person name="Sun Q."/>
            <person name="Mori K."/>
        </authorList>
    </citation>
    <scope>NUCLEOTIDE SEQUENCE [LARGE SCALE GENOMIC DNA]</scope>
    <source>
        <strain evidence="8 9">JCM 15389</strain>
    </source>
</reference>
<dbReference type="EC" id="2.4.-.-" evidence="8"/>
<keyword evidence="2 8" id="KW-0328">Glycosyltransferase</keyword>
<evidence type="ECO:0000256" key="6">
    <source>
        <dbReference type="ARBA" id="ARBA00023136"/>
    </source>
</evidence>
<feature type="transmembrane region" description="Helical" evidence="7">
    <location>
        <begin position="395"/>
        <end position="420"/>
    </location>
</feature>
<dbReference type="InterPro" id="IPR050321">
    <property type="entry name" value="Glycosyltr_2/OpgH_subfam"/>
</dbReference>
<dbReference type="Gene3D" id="3.90.550.10">
    <property type="entry name" value="Spore Coat Polysaccharide Biosynthesis Protein SpsA, Chain A"/>
    <property type="match status" value="1"/>
</dbReference>
<feature type="transmembrane region" description="Helical" evidence="7">
    <location>
        <begin position="64"/>
        <end position="88"/>
    </location>
</feature>
<feature type="transmembrane region" description="Helical" evidence="7">
    <location>
        <begin position="366"/>
        <end position="389"/>
    </location>
</feature>
<accession>A0ABV6C3B4</accession>
<evidence type="ECO:0000256" key="4">
    <source>
        <dbReference type="ARBA" id="ARBA00022692"/>
    </source>
</evidence>
<dbReference type="InterPro" id="IPR029044">
    <property type="entry name" value="Nucleotide-diphossugar_trans"/>
</dbReference>
<dbReference type="PANTHER" id="PTHR43867:SF2">
    <property type="entry name" value="CELLULOSE SYNTHASE CATALYTIC SUBUNIT A [UDP-FORMING]"/>
    <property type="match status" value="1"/>
</dbReference>
<evidence type="ECO:0000256" key="7">
    <source>
        <dbReference type="SAM" id="Phobius"/>
    </source>
</evidence>
<keyword evidence="3 8" id="KW-0808">Transferase</keyword>
<feature type="transmembrane region" description="Helical" evidence="7">
    <location>
        <begin position="432"/>
        <end position="451"/>
    </location>
</feature>
<dbReference type="Proteomes" id="UP001589788">
    <property type="component" value="Unassembled WGS sequence"/>
</dbReference>
<keyword evidence="9" id="KW-1185">Reference proteome</keyword>
<evidence type="ECO:0000256" key="1">
    <source>
        <dbReference type="ARBA" id="ARBA00004141"/>
    </source>
</evidence>
<name>A0ABV6C3B4_9ACTN</name>
<proteinExistence type="predicted"/>
<feature type="transmembrane region" description="Helical" evidence="7">
    <location>
        <begin position="38"/>
        <end position="58"/>
    </location>
</feature>
<dbReference type="GO" id="GO:0016757">
    <property type="term" value="F:glycosyltransferase activity"/>
    <property type="evidence" value="ECO:0007669"/>
    <property type="project" value="UniProtKB-KW"/>
</dbReference>
<dbReference type="CDD" id="cd06423">
    <property type="entry name" value="CESA_like"/>
    <property type="match status" value="1"/>
</dbReference>